<dbReference type="EMBL" id="JACGCM010000858">
    <property type="protein sequence ID" value="KAF6165208.1"/>
    <property type="molecule type" value="Genomic_DNA"/>
</dbReference>
<evidence type="ECO:0000259" key="10">
    <source>
        <dbReference type="Pfam" id="PF00759"/>
    </source>
</evidence>
<comment type="similarity">
    <text evidence="2">Belongs to the glycosyl hydrolase 9 (cellulase E) family.</text>
</comment>
<gene>
    <name evidence="11" type="ORF">GIB67_007193</name>
</gene>
<keyword evidence="6" id="KW-0119">Carbohydrate metabolism</keyword>
<keyword evidence="8" id="KW-0624">Polysaccharide degradation</keyword>
<dbReference type="InterPro" id="IPR012341">
    <property type="entry name" value="6hp_glycosidase-like_sf"/>
</dbReference>
<evidence type="ECO:0000256" key="3">
    <source>
        <dbReference type="ARBA" id="ARBA00012601"/>
    </source>
</evidence>
<evidence type="ECO:0000256" key="6">
    <source>
        <dbReference type="ARBA" id="ARBA00023277"/>
    </source>
</evidence>
<organism evidence="11 12">
    <name type="scientific">Kingdonia uniflora</name>
    <dbReference type="NCBI Taxonomy" id="39325"/>
    <lineage>
        <taxon>Eukaryota</taxon>
        <taxon>Viridiplantae</taxon>
        <taxon>Streptophyta</taxon>
        <taxon>Embryophyta</taxon>
        <taxon>Tracheophyta</taxon>
        <taxon>Spermatophyta</taxon>
        <taxon>Magnoliopsida</taxon>
        <taxon>Ranunculales</taxon>
        <taxon>Circaeasteraceae</taxon>
        <taxon>Kingdonia</taxon>
    </lineage>
</organism>
<dbReference type="Gene3D" id="1.50.10.10">
    <property type="match status" value="1"/>
</dbReference>
<feature type="transmembrane region" description="Helical" evidence="9">
    <location>
        <begin position="12"/>
        <end position="31"/>
    </location>
</feature>
<dbReference type="SUPFAM" id="SSF48208">
    <property type="entry name" value="Six-hairpin glycosidases"/>
    <property type="match status" value="1"/>
</dbReference>
<dbReference type="FunFam" id="1.50.10.10:FF:000020">
    <property type="entry name" value="Endoglucanase"/>
    <property type="match status" value="1"/>
</dbReference>
<sequence>MADAPKNKGPYAWASLIGLIITGVVVIIFVWGNPEKKDDGKPLVQMRPKNVMQKYANALEVAMKFFDVQKAGKLVNTNISWRGDSALKDGSQAGLDLSKGMYDAGDHIKSSYPMAFTATMLSWAILEYGDHMDMVKQLEPARDSLKWITDYLINAHPSPNKLYFQVGDPEVDHRCWEKPETMDDNRPLLYINESKPGSDVAGEASAALASASIVYKKIDPKYSGELLTHAQQLHTFATTYNDSYITSFPKMQNYYNSSGFKDEILWSSIWLFHATHNKSYLTFVQALSDDNDYMGLGGMTVFSLDDKSCAAQLLVARLSFFDTGTVKASDKIGQDFRIYTDVSVCGMLPGAPLQLYEMTKGGLIWEDNKNALEYPVAQAFLTLLYSDYMLSSNMKKLNCDGKYFTPADLRKFAISQVNFVLGQNEKRMSYLVGYGTKYPQFVHHRGASIPADETPSCKKGFEWLNSTKPNPNIATGAMVGGPNLDGEFSDMRKNLEQLEPFTYNSALLVGLLSGLVSTSTVNNTFI</sequence>
<accession>A0A7J7NEB3</accession>
<feature type="domain" description="Glycoside hydrolase family 9" evidence="10">
    <location>
        <begin position="55"/>
        <end position="512"/>
    </location>
</feature>
<evidence type="ECO:0000256" key="5">
    <source>
        <dbReference type="ARBA" id="ARBA00023001"/>
    </source>
</evidence>
<keyword evidence="9" id="KW-1133">Transmembrane helix</keyword>
<evidence type="ECO:0000256" key="8">
    <source>
        <dbReference type="ARBA" id="ARBA00023326"/>
    </source>
</evidence>
<evidence type="ECO:0000256" key="4">
    <source>
        <dbReference type="ARBA" id="ARBA00022801"/>
    </source>
</evidence>
<dbReference type="AlphaFoldDB" id="A0A7J7NEB3"/>
<keyword evidence="5" id="KW-0136">Cellulose degradation</keyword>
<protein>
    <recommendedName>
        <fullName evidence="3">cellulase</fullName>
        <ecNumber evidence="3">3.2.1.4</ecNumber>
    </recommendedName>
</protein>
<dbReference type="Pfam" id="PF00759">
    <property type="entry name" value="Glyco_hydro_9"/>
    <property type="match status" value="1"/>
</dbReference>
<dbReference type="GO" id="GO:0008810">
    <property type="term" value="F:cellulase activity"/>
    <property type="evidence" value="ECO:0007669"/>
    <property type="project" value="UniProtKB-EC"/>
</dbReference>
<evidence type="ECO:0000256" key="1">
    <source>
        <dbReference type="ARBA" id="ARBA00000966"/>
    </source>
</evidence>
<keyword evidence="9" id="KW-0472">Membrane</keyword>
<dbReference type="GO" id="GO:0030245">
    <property type="term" value="P:cellulose catabolic process"/>
    <property type="evidence" value="ECO:0007669"/>
    <property type="project" value="UniProtKB-KW"/>
</dbReference>
<evidence type="ECO:0000256" key="2">
    <source>
        <dbReference type="ARBA" id="ARBA00007072"/>
    </source>
</evidence>
<keyword evidence="4" id="KW-0378">Hydrolase</keyword>
<keyword evidence="7" id="KW-0326">Glycosidase</keyword>
<keyword evidence="9" id="KW-0812">Transmembrane</keyword>
<keyword evidence="12" id="KW-1185">Reference proteome</keyword>
<evidence type="ECO:0000256" key="9">
    <source>
        <dbReference type="SAM" id="Phobius"/>
    </source>
</evidence>
<dbReference type="PANTHER" id="PTHR22298">
    <property type="entry name" value="ENDO-1,4-BETA-GLUCANASE"/>
    <property type="match status" value="1"/>
</dbReference>
<dbReference type="EC" id="3.2.1.4" evidence="3"/>
<dbReference type="Proteomes" id="UP000541444">
    <property type="component" value="Unassembled WGS sequence"/>
</dbReference>
<comment type="caution">
    <text evidence="11">The sequence shown here is derived from an EMBL/GenBank/DDBJ whole genome shotgun (WGS) entry which is preliminary data.</text>
</comment>
<reference evidence="11 12" key="1">
    <citation type="journal article" date="2020" name="IScience">
        <title>Genome Sequencing of the Endangered Kingdonia uniflora (Circaeasteraceae, Ranunculales) Reveals Potential Mechanisms of Evolutionary Specialization.</title>
        <authorList>
            <person name="Sun Y."/>
            <person name="Deng T."/>
            <person name="Zhang A."/>
            <person name="Moore M.J."/>
            <person name="Landis J.B."/>
            <person name="Lin N."/>
            <person name="Zhang H."/>
            <person name="Zhang X."/>
            <person name="Huang J."/>
            <person name="Zhang X."/>
            <person name="Sun H."/>
            <person name="Wang H."/>
        </authorList>
    </citation>
    <scope>NUCLEOTIDE SEQUENCE [LARGE SCALE GENOMIC DNA]</scope>
    <source>
        <strain evidence="11">TB1705</strain>
        <tissue evidence="11">Leaf</tissue>
    </source>
</reference>
<evidence type="ECO:0000256" key="7">
    <source>
        <dbReference type="ARBA" id="ARBA00023295"/>
    </source>
</evidence>
<name>A0A7J7NEB3_9MAGN</name>
<dbReference type="InterPro" id="IPR001701">
    <property type="entry name" value="Glyco_hydro_9"/>
</dbReference>
<proteinExistence type="inferred from homology"/>
<comment type="catalytic activity">
    <reaction evidence="1">
        <text>Endohydrolysis of (1-&gt;4)-beta-D-glucosidic linkages in cellulose, lichenin and cereal beta-D-glucans.</text>
        <dbReference type="EC" id="3.2.1.4"/>
    </reaction>
</comment>
<evidence type="ECO:0000313" key="11">
    <source>
        <dbReference type="EMBL" id="KAF6165208.1"/>
    </source>
</evidence>
<dbReference type="InterPro" id="IPR008928">
    <property type="entry name" value="6-hairpin_glycosidase_sf"/>
</dbReference>
<dbReference type="OrthoDB" id="10257085at2759"/>
<evidence type="ECO:0000313" key="12">
    <source>
        <dbReference type="Proteomes" id="UP000541444"/>
    </source>
</evidence>